<evidence type="ECO:0000313" key="1">
    <source>
        <dbReference type="EMBL" id="GIU39319.1"/>
    </source>
</evidence>
<evidence type="ECO:0000313" key="4">
    <source>
        <dbReference type="Proteomes" id="UP000773469"/>
    </source>
</evidence>
<evidence type="ECO:0000313" key="3">
    <source>
        <dbReference type="Proteomes" id="UP000095230"/>
    </source>
</evidence>
<proteinExistence type="predicted"/>
<protein>
    <submittedName>
        <fullName evidence="2">Uncharacterized protein</fullName>
    </submittedName>
</protein>
<dbReference type="Proteomes" id="UP000095230">
    <property type="component" value="Unassembled WGS sequence"/>
</dbReference>
<reference evidence="1 4" key="2">
    <citation type="submission" date="2021-05" db="EMBL/GenBank/DDBJ databases">
        <title>Molecular characterization for Shewanella algae harboring chromosomal blaOXA-55-like strains isolated from clinical and environment sample.</title>
        <authorList>
            <person name="Ohama Y."/>
            <person name="Aoki K."/>
            <person name="Harada S."/>
            <person name="Moriya K."/>
            <person name="Ishii Y."/>
            <person name="Tateda K."/>
        </authorList>
    </citation>
    <scope>NUCLEOTIDE SEQUENCE [LARGE SCALE GENOMIC DNA]</scope>
    <source>
        <strain evidence="1 4">MBTL60-118</strain>
    </source>
</reference>
<reference evidence="2 3" key="1">
    <citation type="submission" date="2016-07" db="EMBL/GenBank/DDBJ databases">
        <title>Whole-genome of two Shewanella species isolated from a digestive organ of sea cucumber Apostichopus japonicus Selenka 1867.</title>
        <authorList>
            <person name="Hong H.-H."/>
            <person name="Choi H."/>
            <person name="Cheon S."/>
            <person name="Oh J.-S."/>
            <person name="Lee H.-G."/>
            <person name="Park C."/>
        </authorList>
    </citation>
    <scope>NUCLEOTIDE SEQUENCE [LARGE SCALE GENOMIC DNA]</scope>
    <source>
        <strain evidence="2 3">CSB03KR</strain>
    </source>
</reference>
<dbReference type="EMBL" id="BPEU01000008">
    <property type="protein sequence ID" value="GIU39319.1"/>
    <property type="molecule type" value="Genomic_DNA"/>
</dbReference>
<dbReference type="AlphaFoldDB" id="A0A1E5IYF6"/>
<dbReference type="Proteomes" id="UP000773469">
    <property type="component" value="Unassembled WGS sequence"/>
</dbReference>
<name>A0A1E5IYF6_SHECO</name>
<gene>
    <name evidence="2" type="ORF">BEL05_17300</name>
    <name evidence="1" type="ORF">TUM3794_13860</name>
</gene>
<accession>A0A1E5IYF6</accession>
<sequence length="68" mass="8356">MESIICFDEIMDLTATPEHKLQRYRACLHEFERLNYEDPFIRQIRTEVARLEQELSLRPKQQHYFLNT</sequence>
<organism evidence="2 3">
    <name type="scientific">Shewanella colwelliana</name>
    <name type="common">Alteromonas colwelliana</name>
    <dbReference type="NCBI Taxonomy" id="23"/>
    <lineage>
        <taxon>Bacteria</taxon>
        <taxon>Pseudomonadati</taxon>
        <taxon>Pseudomonadota</taxon>
        <taxon>Gammaproteobacteria</taxon>
        <taxon>Alteromonadales</taxon>
        <taxon>Shewanellaceae</taxon>
        <taxon>Shewanella</taxon>
    </lineage>
</organism>
<dbReference type="OrthoDB" id="6270616at2"/>
<comment type="caution">
    <text evidence="2">The sequence shown here is derived from an EMBL/GenBank/DDBJ whole genome shotgun (WGS) entry which is preliminary data.</text>
</comment>
<evidence type="ECO:0000313" key="2">
    <source>
        <dbReference type="EMBL" id="OEG75580.1"/>
    </source>
</evidence>
<dbReference type="EMBL" id="MCBT01000004">
    <property type="protein sequence ID" value="OEG75580.1"/>
    <property type="molecule type" value="Genomic_DNA"/>
</dbReference>
<dbReference type="RefSeq" id="WP_069670101.1">
    <property type="nucleotide sequence ID" value="NZ_BPEU01000008.1"/>
</dbReference>
<keyword evidence="4" id="KW-1185">Reference proteome</keyword>